<feature type="region of interest" description="Disordered" evidence="1">
    <location>
        <begin position="14"/>
        <end position="39"/>
    </location>
</feature>
<proteinExistence type="predicted"/>
<comment type="caution">
    <text evidence="2">The sequence shown here is derived from an EMBL/GenBank/DDBJ whole genome shotgun (WGS) entry which is preliminary data.</text>
</comment>
<dbReference type="EMBL" id="LADJ01035543">
    <property type="protein sequence ID" value="KPJ21294.1"/>
    <property type="molecule type" value="Genomic_DNA"/>
</dbReference>
<gene>
    <name evidence="2" type="ORF">RR48_00199</name>
</gene>
<accession>A0A0N0PFJ0</accession>
<protein>
    <submittedName>
        <fullName evidence="2">Uncharacterized protein</fullName>
    </submittedName>
</protein>
<dbReference type="STRING" id="76193.A0A0N0PFJ0"/>
<evidence type="ECO:0000313" key="3">
    <source>
        <dbReference type="Proteomes" id="UP000053240"/>
    </source>
</evidence>
<dbReference type="AlphaFoldDB" id="A0A0N0PFJ0"/>
<sequence>MERTKEELIALGYDDFDNVDNSEDEQSSAGSAEDTTHIGDDICLEDLTDLSDANDEDVMETKRETRKRGKSFTIKKNMKGETQLHVVSTKSHNFLTHLPPPLW</sequence>
<reference evidence="2 3" key="1">
    <citation type="journal article" date="2015" name="Nat. Commun.">
        <title>Outbred genome sequencing and CRISPR/Cas9 gene editing in butterflies.</title>
        <authorList>
            <person name="Li X."/>
            <person name="Fan D."/>
            <person name="Zhang W."/>
            <person name="Liu G."/>
            <person name="Zhang L."/>
            <person name="Zhao L."/>
            <person name="Fang X."/>
            <person name="Chen L."/>
            <person name="Dong Y."/>
            <person name="Chen Y."/>
            <person name="Ding Y."/>
            <person name="Zhao R."/>
            <person name="Feng M."/>
            <person name="Zhu Y."/>
            <person name="Feng Y."/>
            <person name="Jiang X."/>
            <person name="Zhu D."/>
            <person name="Xiang H."/>
            <person name="Feng X."/>
            <person name="Li S."/>
            <person name="Wang J."/>
            <person name="Zhang G."/>
            <person name="Kronforst M.R."/>
            <person name="Wang W."/>
        </authorList>
    </citation>
    <scope>NUCLEOTIDE SEQUENCE [LARGE SCALE GENOMIC DNA]</scope>
    <source>
        <strain evidence="2">Ya'a_city_454_Pm</strain>
        <tissue evidence="2">Whole body</tissue>
    </source>
</reference>
<name>A0A0N0PFJ0_PAPMA</name>
<evidence type="ECO:0000313" key="2">
    <source>
        <dbReference type="EMBL" id="KPJ21294.1"/>
    </source>
</evidence>
<evidence type="ECO:0000256" key="1">
    <source>
        <dbReference type="SAM" id="MobiDB-lite"/>
    </source>
</evidence>
<feature type="compositionally biased region" description="Acidic residues" evidence="1">
    <location>
        <begin position="14"/>
        <end position="26"/>
    </location>
</feature>
<dbReference type="Proteomes" id="UP000053240">
    <property type="component" value="Unassembled WGS sequence"/>
</dbReference>
<keyword evidence="3" id="KW-1185">Reference proteome</keyword>
<dbReference type="InParanoid" id="A0A0N0PFJ0"/>
<organism evidence="2 3">
    <name type="scientific">Papilio machaon</name>
    <name type="common">Old World swallowtail butterfly</name>
    <dbReference type="NCBI Taxonomy" id="76193"/>
    <lineage>
        <taxon>Eukaryota</taxon>
        <taxon>Metazoa</taxon>
        <taxon>Ecdysozoa</taxon>
        <taxon>Arthropoda</taxon>
        <taxon>Hexapoda</taxon>
        <taxon>Insecta</taxon>
        <taxon>Pterygota</taxon>
        <taxon>Neoptera</taxon>
        <taxon>Endopterygota</taxon>
        <taxon>Lepidoptera</taxon>
        <taxon>Glossata</taxon>
        <taxon>Ditrysia</taxon>
        <taxon>Papilionoidea</taxon>
        <taxon>Papilionidae</taxon>
        <taxon>Papilioninae</taxon>
        <taxon>Papilio</taxon>
    </lineage>
</organism>